<dbReference type="EMBL" id="BLKM01000907">
    <property type="protein sequence ID" value="GFG39546.1"/>
    <property type="molecule type" value="Genomic_DNA"/>
</dbReference>
<dbReference type="PANTHER" id="PTHR22761:SF21">
    <property type="entry name" value="CHARGED MULTIVESICULAR BODY PROTEIN 7"/>
    <property type="match status" value="1"/>
</dbReference>
<dbReference type="InterPro" id="IPR005024">
    <property type="entry name" value="Snf7_fam"/>
</dbReference>
<comment type="caution">
    <text evidence="3">The sequence shown here is derived from an EMBL/GenBank/DDBJ whole genome shotgun (WGS) entry which is preliminary data.</text>
</comment>
<proteinExistence type="inferred from homology"/>
<dbReference type="OrthoDB" id="10250120at2759"/>
<comment type="similarity">
    <text evidence="1">Belongs to the SNF7 family.</text>
</comment>
<dbReference type="PANTHER" id="PTHR22761">
    <property type="entry name" value="CHARGED MULTIVESICULAR BODY PROTEIN"/>
    <property type="match status" value="1"/>
</dbReference>
<dbReference type="Proteomes" id="UP000502823">
    <property type="component" value="Unassembled WGS sequence"/>
</dbReference>
<evidence type="ECO:0000313" key="3">
    <source>
        <dbReference type="EMBL" id="GFG39546.1"/>
    </source>
</evidence>
<gene>
    <name evidence="3" type="ORF">Cfor_00976</name>
</gene>
<dbReference type="InParanoid" id="A0A6L2Q485"/>
<evidence type="ECO:0008006" key="5">
    <source>
        <dbReference type="Google" id="ProtNLM"/>
    </source>
</evidence>
<sequence length="397" mass="44657">MPVCWYDDMRMDYLFSHFRPHTVNPLDWEAKMEFWTDFLEEWCVHNNRPVFTLSGLKRAFQRKGRTPVCLPTVIETMHRRGLLVVQAEFVHIPPQQTWTAWTIDLLVKKPIVWMLNKVKDSVIRTKEIAEDTAYVHIAACLDLGNKLLASVNDKKLLTLHELAAVYGQEDVTQLHVVVCGLCQKGKAAIKEGSDVLIKLGDTHINEIDLGVYTLKCNEQKLIRHLELLEAEKQKMVQEARIFAGKNMRQAARSCLRKKHVLDNCVDKRTSALDNIHALLTHIEEAKCNGEVLEAYKLGVAALKSTLKESGLTEDSAADTMVQVEEALDVHCEIQEALAKTVEAEDDLECELVQLLTPADTLEKQLKGLSVIAGLPESPGTVPAKPSRPKMPTMEPAL</sequence>
<keyword evidence="4" id="KW-1185">Reference proteome</keyword>
<organism evidence="3 4">
    <name type="scientific">Coptotermes formosanus</name>
    <name type="common">Formosan subterranean termite</name>
    <dbReference type="NCBI Taxonomy" id="36987"/>
    <lineage>
        <taxon>Eukaryota</taxon>
        <taxon>Metazoa</taxon>
        <taxon>Ecdysozoa</taxon>
        <taxon>Arthropoda</taxon>
        <taxon>Hexapoda</taxon>
        <taxon>Insecta</taxon>
        <taxon>Pterygota</taxon>
        <taxon>Neoptera</taxon>
        <taxon>Polyneoptera</taxon>
        <taxon>Dictyoptera</taxon>
        <taxon>Blattodea</taxon>
        <taxon>Blattoidea</taxon>
        <taxon>Termitoidae</taxon>
        <taxon>Rhinotermitidae</taxon>
        <taxon>Coptotermes</taxon>
    </lineage>
</organism>
<evidence type="ECO:0000256" key="1">
    <source>
        <dbReference type="ARBA" id="ARBA00006190"/>
    </source>
</evidence>
<dbReference type="GO" id="GO:0009898">
    <property type="term" value="C:cytoplasmic side of plasma membrane"/>
    <property type="evidence" value="ECO:0007669"/>
    <property type="project" value="TreeGrafter"/>
</dbReference>
<dbReference type="GO" id="GO:0000815">
    <property type="term" value="C:ESCRT III complex"/>
    <property type="evidence" value="ECO:0007669"/>
    <property type="project" value="TreeGrafter"/>
</dbReference>
<dbReference type="AlphaFoldDB" id="A0A6L2Q485"/>
<accession>A0A6L2Q485</accession>
<protein>
    <recommendedName>
        <fullName evidence="5">Charged multivesicular body protein 7</fullName>
    </recommendedName>
</protein>
<dbReference type="GO" id="GO:0006900">
    <property type="term" value="P:vesicle budding from membrane"/>
    <property type="evidence" value="ECO:0007669"/>
    <property type="project" value="TreeGrafter"/>
</dbReference>
<dbReference type="FunCoup" id="A0A6L2Q485">
    <property type="interactions" value="1649"/>
</dbReference>
<name>A0A6L2Q485_COPFO</name>
<dbReference type="Pfam" id="PF03357">
    <property type="entry name" value="Snf7"/>
    <property type="match status" value="1"/>
</dbReference>
<reference evidence="4" key="1">
    <citation type="submission" date="2020-01" db="EMBL/GenBank/DDBJ databases">
        <title>Draft genome sequence of the Termite Coptotermes fromosanus.</title>
        <authorList>
            <person name="Itakura S."/>
            <person name="Yosikawa Y."/>
            <person name="Umezawa K."/>
        </authorList>
    </citation>
    <scope>NUCLEOTIDE SEQUENCE [LARGE SCALE GENOMIC DNA]</scope>
</reference>
<feature type="region of interest" description="Disordered" evidence="2">
    <location>
        <begin position="376"/>
        <end position="397"/>
    </location>
</feature>
<evidence type="ECO:0000256" key="2">
    <source>
        <dbReference type="SAM" id="MobiDB-lite"/>
    </source>
</evidence>
<dbReference type="Pfam" id="PF25880">
    <property type="entry name" value="WHD_CHMP7_1st"/>
    <property type="match status" value="1"/>
</dbReference>
<evidence type="ECO:0000313" key="4">
    <source>
        <dbReference type="Proteomes" id="UP000502823"/>
    </source>
</evidence>
<dbReference type="GO" id="GO:0032511">
    <property type="term" value="P:late endosome to vacuole transport via multivesicular body sorting pathway"/>
    <property type="evidence" value="ECO:0007669"/>
    <property type="project" value="TreeGrafter"/>
</dbReference>
<dbReference type="GO" id="GO:0005771">
    <property type="term" value="C:multivesicular body"/>
    <property type="evidence" value="ECO:0007669"/>
    <property type="project" value="TreeGrafter"/>
</dbReference>